<dbReference type="Gene3D" id="2.60.120.200">
    <property type="match status" value="3"/>
</dbReference>
<proteinExistence type="predicted"/>
<dbReference type="RefSeq" id="WP_011611852.1">
    <property type="nucleotide sequence ID" value="NC_008312.1"/>
</dbReference>
<evidence type="ECO:0000313" key="2">
    <source>
        <dbReference type="EMBL" id="ABG51484.1"/>
    </source>
</evidence>
<feature type="compositionally biased region" description="Low complexity" evidence="1">
    <location>
        <begin position="929"/>
        <end position="1282"/>
    </location>
</feature>
<reference evidence="2" key="1">
    <citation type="submission" date="2006-06" db="EMBL/GenBank/DDBJ databases">
        <title>Complete sequence of Trichodesmium erythraeum IMS101.</title>
        <authorList>
            <consortium name="US DOE Joint Genome Institute"/>
            <person name="Copeland A."/>
            <person name="Lucas S."/>
            <person name="Lapidus A."/>
            <person name="Barry K."/>
            <person name="Detter J.C."/>
            <person name="Glavina del Rio T."/>
            <person name="Hammon N."/>
            <person name="Israni S."/>
            <person name="Dalin E."/>
            <person name="Tice H."/>
            <person name="Pitluck S."/>
            <person name="Kiss H."/>
            <person name="Munk A.C."/>
            <person name="Brettin T."/>
            <person name="Bruce D."/>
            <person name="Han C."/>
            <person name="Tapia R."/>
            <person name="Gilna P."/>
            <person name="Schmutz J."/>
            <person name="Larimer F."/>
            <person name="Land M."/>
            <person name="Hauser L."/>
            <person name="Kyrpides N."/>
            <person name="Kim E."/>
            <person name="Richardson P."/>
        </authorList>
    </citation>
    <scope>NUCLEOTIDE SEQUENCE [LARGE SCALE GENOMIC DNA]</scope>
    <source>
        <strain evidence="2">IMS101</strain>
    </source>
</reference>
<dbReference type="InterPro" id="IPR013320">
    <property type="entry name" value="ConA-like_dom_sf"/>
</dbReference>
<dbReference type="PANTHER" id="PTHR45869">
    <property type="entry name" value="C-REACTIVE PROTEIN-RELATED"/>
    <property type="match status" value="1"/>
</dbReference>
<evidence type="ECO:0000256" key="1">
    <source>
        <dbReference type="SAM" id="MobiDB-lite"/>
    </source>
</evidence>
<sequence>MSKVATKNITFWNTTGYNYPGFGKTVEVPDGLGGTISITYNQIDYNDRNWKAKPDGSVPVTENRFLSGEVGNNFSLTGQVQGITATMPLIRTLGAENNYSVTLDFSKYKASAGGSKATDGATSGDTYLAISRFFNGSKTGYTTIKVTARTLDGSELNLGDWKLFNSGTLGQGNNARIFLNAATQILSGKNSQGKPEFCPTPPNPNSSLGKGTGLGLFELASNQRYVSITLSFKQKKITGSLPNDLHDIYVASNTSSTSPIDVTPPPMDINRGLQVHLPLNEIVKNAESKKEVVDISGAQVNGKVNGAKVVADSKFGHCLSFDGVDDYLELPTATIPQTGAITISFWANGDNSLPKDNSIIAAYDQSNNRVINIHLPWNNSYIYFDCGNTGNSYDRIEKLAKAADFKGKWTHWVFTKNVTTGEMKIYLNGALWSSGKDKSKQISGMTLVKLGSGYGFYHGQVAHLRIYDRVLSAEEINECMKVDVTPPPMDINRGLQVHLPLNEIVKNAKSKKEVVDISGAQLNGKVNGAKVVADSKFGHCLSFDGVDDYLELPTATIPQTGAITISFWANGDNSLPKDNSIIAAYDQSNNRVINIHLPWNNSYIYFDCGNTGNSYDRIEKLAKAADFKGKWTHWVFTKNVTTGEMKIYLNGALWSSGKDKSKQISGMTLVKLGSGYGFYHGQVAHLRIYDRVLSAEEINECMKVDVTPPPMDINRGLQVHLPLNEIVKNAKSKKEVVDISGAQLNGKVNGAKVVADSKFGHCLSFDGADDYLELPTATIPQTGAITISFWANGDNSLPKDNSIIAAYDQSNNRVINIHLPWNNSYIYFDCGNTGNSYDRIEKLAKAADFKGKWTHWVFTKNVTTGEMKIYLNGALWSSGKDKSKQISGMTLVKLGSGYGFYHGQVAHLRIYDRVLSTEEINECMKVDGTDATSTTDETDTISTNDVTDVTPTTDGTDTTSTTDGTDTTPTTGGTDTTPTTSETDTTPTTDGTDTTLTTDRTGTTSTTDITDATSTTDGTGTTSTTDGTDTTPTTDGTDTTLTTGGNDTTSTNDVTDATSTTDGTGTTSTTGGNDTASTNDVTVTTPTTDGTDTTLTTDGTVTTPTTDGTGTTSTTDGTVTTSTTGGTDTTPTTDGTDTTLTTDGTDTTLTTDRTGTTSTTDITDATSTTDGTGNTSTTDGTGTTSTTDGTDTTLTTGGNDTTSTTGGNDTTSTTGGNDTASTTGGNDTTPTTDGTDTTSTTGGTDTISTTDGTDTTLTTGGNDTTSTSDVTDATSTTDSTDTTQKPMEYQIYQVKGNPTIKTGYQGSEWTAVIAGFNCGAKKKHKATAFTIMPVLDDGEWKIKCDIKDVDDRYWDVAVLFIRNNMVNMLNHFHR</sequence>
<dbReference type="eggNOG" id="COG5164">
    <property type="taxonomic scope" value="Bacteria"/>
</dbReference>
<dbReference type="PANTHER" id="PTHR45869:SF8">
    <property type="entry name" value="LAMG-LIKE JELLYROLL FOLD DOMAIN-CONTAINING PROTEIN"/>
    <property type="match status" value="1"/>
</dbReference>
<dbReference type="EMBL" id="CP000393">
    <property type="protein sequence ID" value="ABG51484.1"/>
    <property type="molecule type" value="Genomic_DNA"/>
</dbReference>
<dbReference type="HOGENOM" id="CLU_256056_0_0_3"/>
<dbReference type="InterPro" id="IPR051005">
    <property type="entry name" value="Pentraxin_domain"/>
</dbReference>
<feature type="region of interest" description="Disordered" evidence="1">
    <location>
        <begin position="928"/>
        <end position="1282"/>
    </location>
</feature>
<dbReference type="KEGG" id="ter:Tery_2255"/>
<gene>
    <name evidence="2" type="ordered locus">Tery_2255</name>
</gene>
<evidence type="ECO:0008006" key="3">
    <source>
        <dbReference type="Google" id="ProtNLM"/>
    </source>
</evidence>
<name>Q112U0_TRIEI</name>
<dbReference type="STRING" id="203124.Tery_2255"/>
<dbReference type="eggNOG" id="COG4675">
    <property type="taxonomic scope" value="Bacteria"/>
</dbReference>
<dbReference type="Pfam" id="PF13385">
    <property type="entry name" value="Laminin_G_3"/>
    <property type="match status" value="3"/>
</dbReference>
<dbReference type="OrthoDB" id="463714at2"/>
<protein>
    <recommendedName>
        <fullName evidence="3">LamG-like jellyroll fold domain-containing protein</fullName>
    </recommendedName>
</protein>
<dbReference type="eggNOG" id="COG2304">
    <property type="taxonomic scope" value="Bacteria"/>
</dbReference>
<organism evidence="2">
    <name type="scientific">Trichodesmium erythraeum (strain IMS101)</name>
    <dbReference type="NCBI Taxonomy" id="203124"/>
    <lineage>
        <taxon>Bacteria</taxon>
        <taxon>Bacillati</taxon>
        <taxon>Cyanobacteriota</taxon>
        <taxon>Cyanophyceae</taxon>
        <taxon>Oscillatoriophycideae</taxon>
        <taxon>Oscillatoriales</taxon>
        <taxon>Microcoleaceae</taxon>
        <taxon>Trichodesmium</taxon>
    </lineage>
</organism>
<dbReference type="SUPFAM" id="SSF49899">
    <property type="entry name" value="Concanavalin A-like lectins/glucanases"/>
    <property type="match status" value="3"/>
</dbReference>
<accession>Q112U0</accession>